<dbReference type="AlphaFoldDB" id="A0A0K1QG44"/>
<keyword evidence="2" id="KW-0732">Signal</keyword>
<evidence type="ECO:0000313" key="4">
    <source>
        <dbReference type="Proteomes" id="UP000064967"/>
    </source>
</evidence>
<feature type="region of interest" description="Disordered" evidence="1">
    <location>
        <begin position="39"/>
        <end position="60"/>
    </location>
</feature>
<organism evidence="3 4">
    <name type="scientific">Labilithrix luteola</name>
    <dbReference type="NCBI Taxonomy" id="1391654"/>
    <lineage>
        <taxon>Bacteria</taxon>
        <taxon>Pseudomonadati</taxon>
        <taxon>Myxococcota</taxon>
        <taxon>Polyangia</taxon>
        <taxon>Polyangiales</taxon>
        <taxon>Labilitrichaceae</taxon>
        <taxon>Labilithrix</taxon>
    </lineage>
</organism>
<evidence type="ECO:0000256" key="1">
    <source>
        <dbReference type="SAM" id="MobiDB-lite"/>
    </source>
</evidence>
<sequence>MNADFSIERCFRGALAVASFSVVAAVVACAASDATGETMGDGGTILDPPDSAKDGALSDGGDAGAEDLGPCATDKACRVGTPLAVGAVTAMGGRSPNDVWATCARGLLMHWNGKQWAALESGVTETISSVFMTDDEMWGVSGTLVLRRGLDANSVRRFRSPVDVGALSGIAVLPSGDAYVSRPAMTTSVLGRISDFDAGAIEFVPAPIFPATGEVQAVNARATFLVPDKAFWLVGDHGLVTRYPVSPLGQGVVLTVPLQPDLFAAWGIGEELWAAGSGGAILHFDGSEWHVEETGTTETLNAIFGFAPDDIWSAGSAGMVLHFDGKKWSRVSLGQYDGDLRSIWGAASDDMWIGGERAMFHWGALP</sequence>
<reference evidence="3 4" key="1">
    <citation type="submission" date="2015-08" db="EMBL/GenBank/DDBJ databases">
        <authorList>
            <person name="Babu N.S."/>
            <person name="Beckwith C.J."/>
            <person name="Beseler K.G."/>
            <person name="Brison A."/>
            <person name="Carone J.V."/>
            <person name="Caskin T.P."/>
            <person name="Diamond M."/>
            <person name="Durham M.E."/>
            <person name="Foxe J.M."/>
            <person name="Go M."/>
            <person name="Henderson B.A."/>
            <person name="Jones I.B."/>
            <person name="McGettigan J.A."/>
            <person name="Micheletti S.J."/>
            <person name="Nasrallah M.E."/>
            <person name="Ortiz D."/>
            <person name="Piller C.R."/>
            <person name="Privatt S.R."/>
            <person name="Schneider S.L."/>
            <person name="Sharp S."/>
            <person name="Smith T.C."/>
            <person name="Stanton J.D."/>
            <person name="Ullery H.E."/>
            <person name="Wilson R.J."/>
            <person name="Serrano M.G."/>
            <person name="Buck G."/>
            <person name="Lee V."/>
            <person name="Wang Y."/>
            <person name="Carvalho R."/>
            <person name="Voegtly L."/>
            <person name="Shi R."/>
            <person name="Duckworth R."/>
            <person name="Johnson A."/>
            <person name="Loviza R."/>
            <person name="Walstead R."/>
            <person name="Shah Z."/>
            <person name="Kiflezghi M."/>
            <person name="Wade K."/>
            <person name="Ball S.L."/>
            <person name="Bradley K.W."/>
            <person name="Asai D.J."/>
            <person name="Bowman C.A."/>
            <person name="Russell D.A."/>
            <person name="Pope W.H."/>
            <person name="Jacobs-Sera D."/>
            <person name="Hendrix R.W."/>
            <person name="Hatfull G.F."/>
        </authorList>
    </citation>
    <scope>NUCLEOTIDE SEQUENCE [LARGE SCALE GENOMIC DNA]</scope>
    <source>
        <strain evidence="3 4">DSM 27648</strain>
    </source>
</reference>
<dbReference type="SUPFAM" id="SSF63829">
    <property type="entry name" value="Calcium-dependent phosphotriesterase"/>
    <property type="match status" value="1"/>
</dbReference>
<dbReference type="Proteomes" id="UP000064967">
    <property type="component" value="Chromosome"/>
</dbReference>
<protein>
    <submittedName>
        <fullName evidence="3">Uncharacterized protein</fullName>
    </submittedName>
</protein>
<gene>
    <name evidence="3" type="ORF">AKJ09_11068</name>
</gene>
<evidence type="ECO:0000256" key="2">
    <source>
        <dbReference type="SAM" id="SignalP"/>
    </source>
</evidence>
<keyword evidence="4" id="KW-1185">Reference proteome</keyword>
<name>A0A0K1QG44_9BACT</name>
<dbReference type="KEGG" id="llu:AKJ09_11068"/>
<dbReference type="RefSeq" id="WP_146655024.1">
    <property type="nucleotide sequence ID" value="NZ_CP012333.1"/>
</dbReference>
<dbReference type="OrthoDB" id="8093255at2"/>
<feature type="chain" id="PRO_5005467154" evidence="2">
    <location>
        <begin position="31"/>
        <end position="366"/>
    </location>
</feature>
<accession>A0A0K1QG44</accession>
<evidence type="ECO:0000313" key="3">
    <source>
        <dbReference type="EMBL" id="AKV04405.1"/>
    </source>
</evidence>
<proteinExistence type="predicted"/>
<dbReference type="STRING" id="1391654.AKJ09_11068"/>
<feature type="signal peptide" evidence="2">
    <location>
        <begin position="1"/>
        <end position="30"/>
    </location>
</feature>
<dbReference type="EMBL" id="CP012333">
    <property type="protein sequence ID" value="AKV04405.1"/>
    <property type="molecule type" value="Genomic_DNA"/>
</dbReference>